<dbReference type="Proteomes" id="UP001285441">
    <property type="component" value="Unassembled WGS sequence"/>
</dbReference>
<dbReference type="InterPro" id="IPR038607">
    <property type="entry name" value="PhoD-like_sf"/>
</dbReference>
<dbReference type="Pfam" id="PF09423">
    <property type="entry name" value="PhoD"/>
    <property type="match status" value="1"/>
</dbReference>
<dbReference type="CDD" id="cd07389">
    <property type="entry name" value="MPP_PhoD"/>
    <property type="match status" value="1"/>
</dbReference>
<dbReference type="Pfam" id="PF16655">
    <property type="entry name" value="PhoD_N"/>
    <property type="match status" value="1"/>
</dbReference>
<keyword evidence="4" id="KW-1185">Reference proteome</keyword>
<reference evidence="3" key="1">
    <citation type="journal article" date="2023" name="Mol. Phylogenet. Evol.">
        <title>Genome-scale phylogeny and comparative genomics of the fungal order Sordariales.</title>
        <authorList>
            <person name="Hensen N."/>
            <person name="Bonometti L."/>
            <person name="Westerberg I."/>
            <person name="Brannstrom I.O."/>
            <person name="Guillou S."/>
            <person name="Cros-Aarteil S."/>
            <person name="Calhoun S."/>
            <person name="Haridas S."/>
            <person name="Kuo A."/>
            <person name="Mondo S."/>
            <person name="Pangilinan J."/>
            <person name="Riley R."/>
            <person name="LaButti K."/>
            <person name="Andreopoulos B."/>
            <person name="Lipzen A."/>
            <person name="Chen C."/>
            <person name="Yan M."/>
            <person name="Daum C."/>
            <person name="Ng V."/>
            <person name="Clum A."/>
            <person name="Steindorff A."/>
            <person name="Ohm R.A."/>
            <person name="Martin F."/>
            <person name="Silar P."/>
            <person name="Natvig D.O."/>
            <person name="Lalanne C."/>
            <person name="Gautier V."/>
            <person name="Ament-Velasquez S.L."/>
            <person name="Kruys A."/>
            <person name="Hutchinson M.I."/>
            <person name="Powell A.J."/>
            <person name="Barry K."/>
            <person name="Miller A.N."/>
            <person name="Grigoriev I.V."/>
            <person name="Debuchy R."/>
            <person name="Gladieux P."/>
            <person name="Hiltunen Thoren M."/>
            <person name="Johannesson H."/>
        </authorList>
    </citation>
    <scope>NUCLEOTIDE SEQUENCE</scope>
    <source>
        <strain evidence="3">CBS 232.78</strain>
    </source>
</reference>
<gene>
    <name evidence="3" type="ORF">B0H63DRAFT_565422</name>
</gene>
<accession>A0AAE0K3F4</accession>
<feature type="domain" description="Phospholipase D N-terminal" evidence="2">
    <location>
        <begin position="60"/>
        <end position="177"/>
    </location>
</feature>
<dbReference type="EMBL" id="JAULSW010000010">
    <property type="protein sequence ID" value="KAK3368795.1"/>
    <property type="molecule type" value="Genomic_DNA"/>
</dbReference>
<proteinExistence type="predicted"/>
<dbReference type="PANTHER" id="PTHR43606">
    <property type="entry name" value="PHOSPHATASE, PUTATIVE (AFU_ORTHOLOGUE AFUA_6G08710)-RELATED"/>
    <property type="match status" value="1"/>
</dbReference>
<dbReference type="InterPro" id="IPR032093">
    <property type="entry name" value="PhoD_N"/>
</dbReference>
<dbReference type="PANTHER" id="PTHR43606:SF7">
    <property type="entry name" value="PHOSPHATASE, PUTATIVE (AFU_ORTHOLOGUE AFUA_6G08710)-RELATED"/>
    <property type="match status" value="1"/>
</dbReference>
<evidence type="ECO:0000259" key="1">
    <source>
        <dbReference type="Pfam" id="PF09423"/>
    </source>
</evidence>
<sequence>MKHAFGLGFLATGAVASYAGNLNYFSPSLHHPSLGVSIRKVVARTYASSPWTPEQLNFTHGVASGDPYADSVILWTRAAPTSENDKSNTTVSGTAEFYTHEIDEFVRASKATICVDWKISAQRDFQDIADSGRAYTSSDVDFTIKVEAKKLKPFTRYFYQFNICNSNNNSPLGRTKTLPEKGKKVSEPIKLAVYSCSNYPFGFFNAYGNPVRKDSVDYVLHLGDYIYEYPNGAYGWGDSYGRVPLPNREIVTLYDYRKRIATYRTDLDLVASHQNFPWIPVWDDHEVADNTYKDGMAHLNNTEESFVHDGGISVDQRKVNAVRAYFEWMPIRQVEMDDNLRIWRNFEFGDLFDLIMLDTRQYDRSITDVYTNTEYIKEIANDNGRSLMGPRQESWFYRTMRESSRRKTKWRVIGNQIIFSRMASSASNGGVFNVDQWDGYLANRNRTFKNIYDHKIDNNIMLAGDSHASWVSDLVWLGEHAYDPATGSGSVGVEFAGSAVSSPSPVGQNISQSSAGVASNFLTGLNPELQWQDLFYRGYFELSIGYEAVEAQFFGMPTLATRNGFEISLANFTVKAGENRLHRYGATVTQSGKTESGSLQRGVTMGTNLTHDTVTGKYFVYRAK</sequence>
<name>A0AAE0K3F4_9PEZI</name>
<evidence type="ECO:0000259" key="2">
    <source>
        <dbReference type="Pfam" id="PF16655"/>
    </source>
</evidence>
<dbReference type="AlphaFoldDB" id="A0AAE0K3F4"/>
<comment type="caution">
    <text evidence="3">The sequence shown here is derived from an EMBL/GenBank/DDBJ whole genome shotgun (WGS) entry which is preliminary data.</text>
</comment>
<dbReference type="SUPFAM" id="SSF56300">
    <property type="entry name" value="Metallo-dependent phosphatases"/>
    <property type="match status" value="1"/>
</dbReference>
<dbReference type="Gene3D" id="3.60.21.70">
    <property type="entry name" value="PhoD-like phosphatase"/>
    <property type="match status" value="1"/>
</dbReference>
<feature type="domain" description="PhoD-like phosphatase metallophosphatase" evidence="1">
    <location>
        <begin position="191"/>
        <end position="553"/>
    </location>
</feature>
<dbReference type="Gene3D" id="2.60.40.380">
    <property type="entry name" value="Purple acid phosphatase-like, N-terminal"/>
    <property type="match status" value="1"/>
</dbReference>
<protein>
    <submittedName>
        <fullName evidence="3">PhoD-like phosphatase-domain-containing protein</fullName>
    </submittedName>
</protein>
<reference evidence="3" key="2">
    <citation type="submission" date="2023-06" db="EMBL/GenBank/DDBJ databases">
        <authorList>
            <consortium name="Lawrence Berkeley National Laboratory"/>
            <person name="Haridas S."/>
            <person name="Hensen N."/>
            <person name="Bonometti L."/>
            <person name="Westerberg I."/>
            <person name="Brannstrom I.O."/>
            <person name="Guillou S."/>
            <person name="Cros-Aarteil S."/>
            <person name="Calhoun S."/>
            <person name="Kuo A."/>
            <person name="Mondo S."/>
            <person name="Pangilinan J."/>
            <person name="Riley R."/>
            <person name="LaButti K."/>
            <person name="Andreopoulos B."/>
            <person name="Lipzen A."/>
            <person name="Chen C."/>
            <person name="Yanf M."/>
            <person name="Daum C."/>
            <person name="Ng V."/>
            <person name="Clum A."/>
            <person name="Steindorff A."/>
            <person name="Ohm R."/>
            <person name="Martin F."/>
            <person name="Silar P."/>
            <person name="Natvig D."/>
            <person name="Lalanne C."/>
            <person name="Gautier V."/>
            <person name="Ament-velasquez S.L."/>
            <person name="Kruys A."/>
            <person name="Hutchinson M.I."/>
            <person name="Powell A.J."/>
            <person name="Barry K."/>
            <person name="Miller A.N."/>
            <person name="Grigoriev I.V."/>
            <person name="Debuchy R."/>
            <person name="Gladieux P."/>
            <person name="Thoren M.H."/>
            <person name="Johannesson H."/>
        </authorList>
    </citation>
    <scope>NUCLEOTIDE SEQUENCE</scope>
    <source>
        <strain evidence="3">CBS 232.78</strain>
    </source>
</reference>
<organism evidence="3 4">
    <name type="scientific">Podospora didyma</name>
    <dbReference type="NCBI Taxonomy" id="330526"/>
    <lineage>
        <taxon>Eukaryota</taxon>
        <taxon>Fungi</taxon>
        <taxon>Dikarya</taxon>
        <taxon>Ascomycota</taxon>
        <taxon>Pezizomycotina</taxon>
        <taxon>Sordariomycetes</taxon>
        <taxon>Sordariomycetidae</taxon>
        <taxon>Sordariales</taxon>
        <taxon>Podosporaceae</taxon>
        <taxon>Podospora</taxon>
    </lineage>
</organism>
<evidence type="ECO:0000313" key="4">
    <source>
        <dbReference type="Proteomes" id="UP001285441"/>
    </source>
</evidence>
<dbReference type="InterPro" id="IPR018946">
    <property type="entry name" value="PhoD-like_MPP"/>
</dbReference>
<dbReference type="InterPro" id="IPR029052">
    <property type="entry name" value="Metallo-depent_PP-like"/>
</dbReference>
<evidence type="ECO:0000313" key="3">
    <source>
        <dbReference type="EMBL" id="KAK3368795.1"/>
    </source>
</evidence>
<dbReference type="InterPro" id="IPR052900">
    <property type="entry name" value="Phospholipid_Metab_Enz"/>
</dbReference>